<dbReference type="SUPFAM" id="SSF46934">
    <property type="entry name" value="UBA-like"/>
    <property type="match status" value="1"/>
</dbReference>
<dbReference type="CDD" id="cd14279">
    <property type="entry name" value="CUE"/>
    <property type="match status" value="1"/>
</dbReference>
<dbReference type="GO" id="GO:0031624">
    <property type="term" value="F:ubiquitin conjugating enzyme binding"/>
    <property type="evidence" value="ECO:0007669"/>
    <property type="project" value="TreeGrafter"/>
</dbReference>
<evidence type="ECO:0000256" key="1">
    <source>
        <dbReference type="SAM" id="MobiDB-lite"/>
    </source>
</evidence>
<feature type="compositionally biased region" description="Polar residues" evidence="1">
    <location>
        <begin position="190"/>
        <end position="205"/>
    </location>
</feature>
<proteinExistence type="predicted"/>
<dbReference type="Gene3D" id="1.10.8.10">
    <property type="entry name" value="DNA helicase RuvA subunit, C-terminal domain"/>
    <property type="match status" value="1"/>
</dbReference>
<accession>A0A067PLS2</accession>
<dbReference type="GO" id="GO:0005737">
    <property type="term" value="C:cytoplasm"/>
    <property type="evidence" value="ECO:0007669"/>
    <property type="project" value="TreeGrafter"/>
</dbReference>
<feature type="compositionally biased region" description="Polar residues" evidence="1">
    <location>
        <begin position="1"/>
        <end position="11"/>
    </location>
</feature>
<feature type="region of interest" description="Disordered" evidence="1">
    <location>
        <begin position="255"/>
        <end position="427"/>
    </location>
</feature>
<dbReference type="PANTHER" id="PTHR16461">
    <property type="entry name" value="TOLL-INTERACTING PROTEIN"/>
    <property type="match status" value="1"/>
</dbReference>
<dbReference type="InterPro" id="IPR003892">
    <property type="entry name" value="CUE"/>
</dbReference>
<dbReference type="OrthoDB" id="9942608at2759"/>
<dbReference type="GO" id="GO:0043130">
    <property type="term" value="F:ubiquitin binding"/>
    <property type="evidence" value="ECO:0007669"/>
    <property type="project" value="InterPro"/>
</dbReference>
<feature type="compositionally biased region" description="Pro residues" evidence="1">
    <location>
        <begin position="15"/>
        <end position="27"/>
    </location>
</feature>
<evidence type="ECO:0000259" key="2">
    <source>
        <dbReference type="PROSITE" id="PS51140"/>
    </source>
</evidence>
<gene>
    <name evidence="3" type="ORF">JAAARDRAFT_37198</name>
</gene>
<dbReference type="Proteomes" id="UP000027265">
    <property type="component" value="Unassembled WGS sequence"/>
</dbReference>
<dbReference type="PROSITE" id="PS51140">
    <property type="entry name" value="CUE"/>
    <property type="match status" value="1"/>
</dbReference>
<feature type="domain" description="CUE" evidence="2">
    <location>
        <begin position="96"/>
        <end position="139"/>
    </location>
</feature>
<feature type="region of interest" description="Disordered" evidence="1">
    <location>
        <begin position="137"/>
        <end position="228"/>
    </location>
</feature>
<feature type="region of interest" description="Disordered" evidence="1">
    <location>
        <begin position="1"/>
        <end position="97"/>
    </location>
</feature>
<reference evidence="4" key="1">
    <citation type="journal article" date="2014" name="Proc. Natl. Acad. Sci. U.S.A.">
        <title>Extensive sampling of basidiomycete genomes demonstrates inadequacy of the white-rot/brown-rot paradigm for wood decay fungi.</title>
        <authorList>
            <person name="Riley R."/>
            <person name="Salamov A.A."/>
            <person name="Brown D.W."/>
            <person name="Nagy L.G."/>
            <person name="Floudas D."/>
            <person name="Held B.W."/>
            <person name="Levasseur A."/>
            <person name="Lombard V."/>
            <person name="Morin E."/>
            <person name="Otillar R."/>
            <person name="Lindquist E.A."/>
            <person name="Sun H."/>
            <person name="LaButti K.M."/>
            <person name="Schmutz J."/>
            <person name="Jabbour D."/>
            <person name="Luo H."/>
            <person name="Baker S.E."/>
            <person name="Pisabarro A.G."/>
            <person name="Walton J.D."/>
            <person name="Blanchette R.A."/>
            <person name="Henrissat B."/>
            <person name="Martin F."/>
            <person name="Cullen D."/>
            <person name="Hibbett D.S."/>
            <person name="Grigoriev I.V."/>
        </authorList>
    </citation>
    <scope>NUCLEOTIDE SEQUENCE [LARGE SCALE GENOMIC DNA]</scope>
    <source>
        <strain evidence="4">MUCL 33604</strain>
    </source>
</reference>
<dbReference type="InParanoid" id="A0A067PLS2"/>
<dbReference type="InterPro" id="IPR009060">
    <property type="entry name" value="UBA-like_sf"/>
</dbReference>
<organism evidence="3 4">
    <name type="scientific">Jaapia argillacea MUCL 33604</name>
    <dbReference type="NCBI Taxonomy" id="933084"/>
    <lineage>
        <taxon>Eukaryota</taxon>
        <taxon>Fungi</taxon>
        <taxon>Dikarya</taxon>
        <taxon>Basidiomycota</taxon>
        <taxon>Agaricomycotina</taxon>
        <taxon>Agaricomycetes</taxon>
        <taxon>Agaricomycetidae</taxon>
        <taxon>Jaapiales</taxon>
        <taxon>Jaapiaceae</taxon>
        <taxon>Jaapia</taxon>
    </lineage>
</organism>
<dbReference type="STRING" id="933084.A0A067PLS2"/>
<protein>
    <recommendedName>
        <fullName evidence="2">CUE domain-containing protein</fullName>
    </recommendedName>
</protein>
<dbReference type="AlphaFoldDB" id="A0A067PLS2"/>
<dbReference type="HOGENOM" id="CLU_039542_0_0_1"/>
<dbReference type="PANTHER" id="PTHR16461:SF5">
    <property type="entry name" value="TOLL-INTERACTING PROTEIN"/>
    <property type="match status" value="1"/>
</dbReference>
<dbReference type="Pfam" id="PF02845">
    <property type="entry name" value="CUE"/>
    <property type="match status" value="1"/>
</dbReference>
<name>A0A067PLS2_9AGAM</name>
<feature type="compositionally biased region" description="Low complexity" evidence="1">
    <location>
        <begin position="332"/>
        <end position="342"/>
    </location>
</feature>
<evidence type="ECO:0000313" key="4">
    <source>
        <dbReference type="Proteomes" id="UP000027265"/>
    </source>
</evidence>
<dbReference type="GO" id="GO:0006511">
    <property type="term" value="P:ubiquitin-dependent protein catabolic process"/>
    <property type="evidence" value="ECO:0007669"/>
    <property type="project" value="TreeGrafter"/>
</dbReference>
<feature type="compositionally biased region" description="Low complexity" evidence="1">
    <location>
        <begin position="177"/>
        <end position="186"/>
    </location>
</feature>
<dbReference type="EMBL" id="KL197724">
    <property type="protein sequence ID" value="KDQ55779.1"/>
    <property type="molecule type" value="Genomic_DNA"/>
</dbReference>
<evidence type="ECO:0000313" key="3">
    <source>
        <dbReference type="EMBL" id="KDQ55779.1"/>
    </source>
</evidence>
<sequence>MNTDPSQSPNMPANDGPPPTHEGPPNPWAEGTGTSPAYPALTTSPSPAVHTPPPTASIRPAGSTSPPPAIGYSATPDAPVPSLPPRDQGVAAQEEPLNPQVASLQAIFPDFDPVILQSVLESVDWDQDRAVDALLGMSDPDFVSQPPAAPTQTDLDEQLARRLALEEDEQQQRHQQRQQNRQSWRAQDQRGYQSSVPYQARNYQTQQPQQPGMGYEGPGGAGNRDSMAEFQQQFNRIAETGKKTFSSIVSKVKAKMQEYDQPPARTGQGSGTTPNWGGQAWPVQEQQQTQPAYYDPNVYQAPSSPPRQPTQGYNVSPPPGGSPNRPSPLPSPSASDAAPSNPFNAQAANAPRTSYDPPPRASADVSAPRPPPTQSGPPPAGIDPTKIGLLPKRPVSLLRDQPSQSRPIHDDDDELEYVENPFEEGRR</sequence>
<feature type="compositionally biased region" description="Pro residues" evidence="1">
    <location>
        <begin position="368"/>
        <end position="381"/>
    </location>
</feature>
<keyword evidence="4" id="KW-1185">Reference proteome</keyword>
<feature type="compositionally biased region" description="Pro residues" evidence="1">
    <location>
        <begin position="316"/>
        <end position="331"/>
    </location>
</feature>